<dbReference type="InterPro" id="IPR006838">
    <property type="entry name" value="ADTRP_AIG1"/>
</dbReference>
<dbReference type="EMBL" id="REGN01006013">
    <property type="protein sequence ID" value="RNA11225.1"/>
    <property type="molecule type" value="Genomic_DNA"/>
</dbReference>
<sequence length="266" mass="31014">MGAENITYPMAKCDFKRRVEYKKMSKTTIYGLFLYLSITGFYTVAMIRDLFFNKRTELYKSFGGRFKYLTILNLYVHYGYFIISSFLAMAELSMSKKNSKVFTKVKQFCNLVYTSIVFPVGLFVAITFWGIFIFDRELIFPKAVDHLIPIWQNHLLHTLPLVAPLLENFFTKHFYRDSFFIGVLPTLFLAGFYIIWVLIVSNVGGIWAYPILEVLSPTNRAIFFGVSLLFLGLLYQTGKMVNVILWPSEETTQSKRIKSKVKRKFN</sequence>
<evidence type="ECO:0000256" key="6">
    <source>
        <dbReference type="ARBA" id="ARBA00023136"/>
    </source>
</evidence>
<comment type="catalytic activity">
    <reaction evidence="10">
        <text>12-octadecanoyloxy-octadecanoate + H2O = 12-hydroxyoctadecanoate + octadecanoate + H(+)</text>
        <dbReference type="Rhea" id="RHEA:52080"/>
        <dbReference type="ChEBI" id="CHEBI:15377"/>
        <dbReference type="ChEBI" id="CHEBI:15378"/>
        <dbReference type="ChEBI" id="CHEBI:25629"/>
        <dbReference type="ChEBI" id="CHEBI:84201"/>
        <dbReference type="ChEBI" id="CHEBI:136330"/>
    </reaction>
    <physiologicalReaction direction="left-to-right" evidence="10">
        <dbReference type="Rhea" id="RHEA:52081"/>
    </physiologicalReaction>
</comment>
<evidence type="ECO:0000256" key="9">
    <source>
        <dbReference type="ARBA" id="ARBA00047863"/>
    </source>
</evidence>
<dbReference type="Pfam" id="PF04750">
    <property type="entry name" value="Far-17a_AIG1"/>
    <property type="match status" value="1"/>
</dbReference>
<comment type="catalytic activity">
    <reaction evidence="14">
        <text>13-(9Z-octadecenoyloxy)-octadecanoate + H2O = 13-hydroxy-octadecanoate + (9Z)-octadecenoate + H(+)</text>
        <dbReference type="Rhea" id="RHEA:52064"/>
        <dbReference type="ChEBI" id="CHEBI:15377"/>
        <dbReference type="ChEBI" id="CHEBI:15378"/>
        <dbReference type="ChEBI" id="CHEBI:30823"/>
        <dbReference type="ChEBI" id="CHEBI:136303"/>
        <dbReference type="ChEBI" id="CHEBI:136304"/>
    </reaction>
    <physiologicalReaction direction="left-to-right" evidence="14">
        <dbReference type="Rhea" id="RHEA:52065"/>
    </physiologicalReaction>
</comment>
<gene>
    <name evidence="18" type="ORF">BpHYR1_017185</name>
</gene>
<protein>
    <submittedName>
        <fullName evidence="18">Androgen-dependent TFPI-regulating-like isoform X1</fullName>
    </submittedName>
</protein>
<name>A0A3M7QJT4_BRAPC</name>
<organism evidence="18 19">
    <name type="scientific">Brachionus plicatilis</name>
    <name type="common">Marine rotifer</name>
    <name type="synonym">Brachionus muelleri</name>
    <dbReference type="NCBI Taxonomy" id="10195"/>
    <lineage>
        <taxon>Eukaryota</taxon>
        <taxon>Metazoa</taxon>
        <taxon>Spiralia</taxon>
        <taxon>Gnathifera</taxon>
        <taxon>Rotifera</taxon>
        <taxon>Eurotatoria</taxon>
        <taxon>Monogononta</taxon>
        <taxon>Pseudotrocha</taxon>
        <taxon>Ploima</taxon>
        <taxon>Brachionidae</taxon>
        <taxon>Brachionus</taxon>
    </lineage>
</organism>
<feature type="transmembrane region" description="Helical" evidence="17">
    <location>
        <begin position="27"/>
        <end position="48"/>
    </location>
</feature>
<comment type="catalytic activity">
    <reaction evidence="12">
        <text>9-(9Z-octadecenoyloxy)-octadecanoate + H2O = 9-hydroxy-octadecanoate + (9Z)-octadecenoate + H(+)</text>
        <dbReference type="Rhea" id="RHEA:52048"/>
        <dbReference type="ChEBI" id="CHEBI:15377"/>
        <dbReference type="ChEBI" id="CHEBI:15378"/>
        <dbReference type="ChEBI" id="CHEBI:30823"/>
        <dbReference type="ChEBI" id="CHEBI:136282"/>
        <dbReference type="ChEBI" id="CHEBI:136286"/>
    </reaction>
    <physiologicalReaction direction="left-to-right" evidence="12">
        <dbReference type="Rhea" id="RHEA:52049"/>
    </physiologicalReaction>
</comment>
<accession>A0A3M7QJT4</accession>
<comment type="similarity">
    <text evidence="3">Belongs to the AIG1 family.</text>
</comment>
<evidence type="ECO:0000256" key="1">
    <source>
        <dbReference type="ARBA" id="ARBA00000923"/>
    </source>
</evidence>
<evidence type="ECO:0000256" key="10">
    <source>
        <dbReference type="ARBA" id="ARBA00048680"/>
    </source>
</evidence>
<keyword evidence="4 17" id="KW-0812">Transmembrane</keyword>
<feature type="transmembrane region" description="Helical" evidence="17">
    <location>
        <begin position="183"/>
        <end position="209"/>
    </location>
</feature>
<comment type="catalytic activity">
    <reaction evidence="7">
        <text>12-hexadecanoyloxy-octadecanoate + H2O = 12-hydroxyoctadecanoate + hexadecanoate + H(+)</text>
        <dbReference type="Rhea" id="RHEA:52056"/>
        <dbReference type="ChEBI" id="CHEBI:7896"/>
        <dbReference type="ChEBI" id="CHEBI:15377"/>
        <dbReference type="ChEBI" id="CHEBI:15378"/>
        <dbReference type="ChEBI" id="CHEBI:83677"/>
        <dbReference type="ChEBI" id="CHEBI:84201"/>
    </reaction>
    <physiologicalReaction direction="left-to-right" evidence="7">
        <dbReference type="Rhea" id="RHEA:52057"/>
    </physiologicalReaction>
</comment>
<keyword evidence="5 17" id="KW-1133">Transmembrane helix</keyword>
<evidence type="ECO:0000256" key="8">
    <source>
        <dbReference type="ARBA" id="ARBA00047427"/>
    </source>
</evidence>
<dbReference type="AlphaFoldDB" id="A0A3M7QJT4"/>
<dbReference type="GO" id="GO:0012505">
    <property type="term" value="C:endomembrane system"/>
    <property type="evidence" value="ECO:0007669"/>
    <property type="project" value="UniProtKB-SubCell"/>
</dbReference>
<evidence type="ECO:0000256" key="4">
    <source>
        <dbReference type="ARBA" id="ARBA00022692"/>
    </source>
</evidence>
<evidence type="ECO:0000256" key="15">
    <source>
        <dbReference type="ARBA" id="ARBA00049322"/>
    </source>
</evidence>
<evidence type="ECO:0000256" key="2">
    <source>
        <dbReference type="ARBA" id="ARBA00004127"/>
    </source>
</evidence>
<evidence type="ECO:0000313" key="18">
    <source>
        <dbReference type="EMBL" id="RNA11225.1"/>
    </source>
</evidence>
<evidence type="ECO:0000256" key="14">
    <source>
        <dbReference type="ARBA" id="ARBA00049296"/>
    </source>
</evidence>
<dbReference type="GO" id="GO:0016020">
    <property type="term" value="C:membrane"/>
    <property type="evidence" value="ECO:0007669"/>
    <property type="project" value="InterPro"/>
</dbReference>
<comment type="catalytic activity">
    <reaction evidence="16">
        <text>12-(9Z-hexadecenoyloxy)-octadecanoate + H2O = 12-hydroxyoctadecanoate + (9Z)-hexadecenoate + H(+)</text>
        <dbReference type="Rhea" id="RHEA:52072"/>
        <dbReference type="ChEBI" id="CHEBI:15377"/>
        <dbReference type="ChEBI" id="CHEBI:15378"/>
        <dbReference type="ChEBI" id="CHEBI:32372"/>
        <dbReference type="ChEBI" id="CHEBI:84201"/>
        <dbReference type="ChEBI" id="CHEBI:136312"/>
    </reaction>
    <physiologicalReaction direction="left-to-right" evidence="16">
        <dbReference type="Rhea" id="RHEA:52073"/>
    </physiologicalReaction>
</comment>
<dbReference type="PANTHER" id="PTHR10989:SF16">
    <property type="entry name" value="AT02829P-RELATED"/>
    <property type="match status" value="1"/>
</dbReference>
<comment type="catalytic activity">
    <reaction evidence="9">
        <text>9-hexadecanoyloxy-octadecanoate + H2O = 9-hydroxy-octadecanoate + hexadecanoate + H(+)</text>
        <dbReference type="Rhea" id="RHEA:52052"/>
        <dbReference type="ChEBI" id="CHEBI:7896"/>
        <dbReference type="ChEBI" id="CHEBI:15377"/>
        <dbReference type="ChEBI" id="CHEBI:15378"/>
        <dbReference type="ChEBI" id="CHEBI:83670"/>
        <dbReference type="ChEBI" id="CHEBI:136286"/>
    </reaction>
    <physiologicalReaction direction="left-to-right" evidence="9">
        <dbReference type="Rhea" id="RHEA:52053"/>
    </physiologicalReaction>
</comment>
<proteinExistence type="inferred from homology"/>
<evidence type="ECO:0000256" key="11">
    <source>
        <dbReference type="ARBA" id="ARBA00048701"/>
    </source>
</evidence>
<comment type="caution">
    <text evidence="18">The sequence shown here is derived from an EMBL/GenBank/DDBJ whole genome shotgun (WGS) entry which is preliminary data.</text>
</comment>
<feature type="transmembrane region" description="Helical" evidence="17">
    <location>
        <begin position="221"/>
        <end position="246"/>
    </location>
</feature>
<comment type="catalytic activity">
    <reaction evidence="8">
        <text>13-octadecanoyloxy-octadecanoate + H2O = 13-hydroxy-octadecanoate + octadecanoate + H(+)</text>
        <dbReference type="Rhea" id="RHEA:52084"/>
        <dbReference type="ChEBI" id="CHEBI:15377"/>
        <dbReference type="ChEBI" id="CHEBI:15378"/>
        <dbReference type="ChEBI" id="CHEBI:25629"/>
        <dbReference type="ChEBI" id="CHEBI:136304"/>
        <dbReference type="ChEBI" id="CHEBI:136335"/>
    </reaction>
    <physiologicalReaction direction="left-to-right" evidence="8">
        <dbReference type="Rhea" id="RHEA:52085"/>
    </physiologicalReaction>
</comment>
<comment type="catalytic activity">
    <reaction evidence="11">
        <text>12-(9Z-octadecenoyloxy)-octadecanoate + H2O = 12-hydroxyoctadecanoate + (9Z)-octadecenoate + H(+)</text>
        <dbReference type="Rhea" id="RHEA:52060"/>
        <dbReference type="ChEBI" id="CHEBI:15377"/>
        <dbReference type="ChEBI" id="CHEBI:15378"/>
        <dbReference type="ChEBI" id="CHEBI:30823"/>
        <dbReference type="ChEBI" id="CHEBI:84201"/>
        <dbReference type="ChEBI" id="CHEBI:136302"/>
    </reaction>
    <physiologicalReaction direction="left-to-right" evidence="11">
        <dbReference type="Rhea" id="RHEA:52061"/>
    </physiologicalReaction>
</comment>
<evidence type="ECO:0000256" key="13">
    <source>
        <dbReference type="ARBA" id="ARBA00049221"/>
    </source>
</evidence>
<feature type="transmembrane region" description="Helical" evidence="17">
    <location>
        <begin position="68"/>
        <end position="90"/>
    </location>
</feature>
<dbReference type="OrthoDB" id="1898221at2759"/>
<evidence type="ECO:0000256" key="17">
    <source>
        <dbReference type="SAM" id="Phobius"/>
    </source>
</evidence>
<evidence type="ECO:0000256" key="7">
    <source>
        <dbReference type="ARBA" id="ARBA00047368"/>
    </source>
</evidence>
<keyword evidence="19" id="KW-1185">Reference proteome</keyword>
<reference evidence="18 19" key="1">
    <citation type="journal article" date="2018" name="Sci. Rep.">
        <title>Genomic signatures of local adaptation to the degree of environmental predictability in rotifers.</title>
        <authorList>
            <person name="Franch-Gras L."/>
            <person name="Hahn C."/>
            <person name="Garcia-Roger E.M."/>
            <person name="Carmona M.J."/>
            <person name="Serra M."/>
            <person name="Gomez A."/>
        </authorList>
    </citation>
    <scope>NUCLEOTIDE SEQUENCE [LARGE SCALE GENOMIC DNA]</scope>
    <source>
        <strain evidence="18">HYR1</strain>
    </source>
</reference>
<evidence type="ECO:0000256" key="5">
    <source>
        <dbReference type="ARBA" id="ARBA00022989"/>
    </source>
</evidence>
<keyword evidence="6 17" id="KW-0472">Membrane</keyword>
<dbReference type="Proteomes" id="UP000276133">
    <property type="component" value="Unassembled WGS sequence"/>
</dbReference>
<comment type="subcellular location">
    <subcellularLocation>
        <location evidence="2">Endomembrane system</location>
        <topology evidence="2">Multi-pass membrane protein</topology>
    </subcellularLocation>
</comment>
<comment type="catalytic activity">
    <reaction evidence="1">
        <text>9-(9Z-hexadecenoyloxy)-octadecanoate + H2O = (9Z)-hexadecenoate + 9-hydroxy-octadecanoate + H(+)</text>
        <dbReference type="Rhea" id="RHEA:52068"/>
        <dbReference type="ChEBI" id="CHEBI:15377"/>
        <dbReference type="ChEBI" id="CHEBI:15378"/>
        <dbReference type="ChEBI" id="CHEBI:32372"/>
        <dbReference type="ChEBI" id="CHEBI:136286"/>
        <dbReference type="ChEBI" id="CHEBI:136309"/>
    </reaction>
    <physiologicalReaction direction="left-to-right" evidence="1">
        <dbReference type="Rhea" id="RHEA:52069"/>
    </physiologicalReaction>
</comment>
<evidence type="ECO:0000256" key="3">
    <source>
        <dbReference type="ARBA" id="ARBA00009300"/>
    </source>
</evidence>
<evidence type="ECO:0000313" key="19">
    <source>
        <dbReference type="Proteomes" id="UP000276133"/>
    </source>
</evidence>
<comment type="catalytic activity">
    <reaction evidence="15">
        <text>13-(9Z-hexadecenoyloxy)-octadecanoate + H2O = 13-hydroxy-octadecanoate + (9Z)-hexadecenoate + H(+)</text>
        <dbReference type="Rhea" id="RHEA:52076"/>
        <dbReference type="ChEBI" id="CHEBI:15377"/>
        <dbReference type="ChEBI" id="CHEBI:15378"/>
        <dbReference type="ChEBI" id="CHEBI:32372"/>
        <dbReference type="ChEBI" id="CHEBI:136304"/>
        <dbReference type="ChEBI" id="CHEBI:136315"/>
    </reaction>
    <physiologicalReaction direction="left-to-right" evidence="15">
        <dbReference type="Rhea" id="RHEA:52077"/>
    </physiologicalReaction>
</comment>
<dbReference type="PANTHER" id="PTHR10989">
    <property type="entry name" value="ANDROGEN-INDUCED PROTEIN 1-RELATED"/>
    <property type="match status" value="1"/>
</dbReference>
<evidence type="ECO:0000256" key="16">
    <source>
        <dbReference type="ARBA" id="ARBA00049428"/>
    </source>
</evidence>
<feature type="transmembrane region" description="Helical" evidence="17">
    <location>
        <begin position="111"/>
        <end position="134"/>
    </location>
</feature>
<comment type="catalytic activity">
    <reaction evidence="13">
        <text>9-octadecanoyloxy-octadecanoate + H2O = 9-hydroxy-octadecanoate + octadecanoate + H(+)</text>
        <dbReference type="Rhea" id="RHEA:52096"/>
        <dbReference type="ChEBI" id="CHEBI:15377"/>
        <dbReference type="ChEBI" id="CHEBI:15378"/>
        <dbReference type="ChEBI" id="CHEBI:25629"/>
        <dbReference type="ChEBI" id="CHEBI:136286"/>
        <dbReference type="ChEBI" id="CHEBI:136373"/>
    </reaction>
    <physiologicalReaction direction="left-to-right" evidence="13">
        <dbReference type="Rhea" id="RHEA:52097"/>
    </physiologicalReaction>
</comment>
<evidence type="ECO:0000256" key="12">
    <source>
        <dbReference type="ARBA" id="ARBA00048800"/>
    </source>
</evidence>